<feature type="domain" description="O-antigen ligase-related" evidence="6">
    <location>
        <begin position="193"/>
        <end position="329"/>
    </location>
</feature>
<feature type="transmembrane region" description="Helical" evidence="5">
    <location>
        <begin position="162"/>
        <end position="179"/>
    </location>
</feature>
<accession>A0ABW2I0Q8</accession>
<feature type="transmembrane region" description="Helical" evidence="5">
    <location>
        <begin position="184"/>
        <end position="200"/>
    </location>
</feature>
<feature type="transmembrane region" description="Helical" evidence="5">
    <location>
        <begin position="71"/>
        <end position="88"/>
    </location>
</feature>
<evidence type="ECO:0000256" key="1">
    <source>
        <dbReference type="ARBA" id="ARBA00004141"/>
    </source>
</evidence>
<evidence type="ECO:0000256" key="5">
    <source>
        <dbReference type="SAM" id="Phobius"/>
    </source>
</evidence>
<proteinExistence type="predicted"/>
<sequence length="408" mass="44397">MKPPRPSPFLVVVLFVATLAGHFTLSRAGFTIPFLNDVRMLLFPAVLAVFVLEVNHAGVRPLHSAPARRSLPPVLVLFGYQMLSAAWVPRTAVVGDVLADLVSMVVLVLVYASLAEWDRDRVVRLTMGCLYVAGWLYFLYAASGRGRVQQDRWTAFGGGPNVFVRVEALALFATAYFYFRRGRAVWLIAAPAFLFGAIASGSRGGLIALVLTTALAFPSLVRFGRRHGVRKPLAMIPVIAALIWLLLGDTIMSLINNRFLAATVDQGYTSDRDVLYTKGLWLFFERPIVGVGVHGFYAVTNLGPGEKYVHNLPLAVAVEGGAVGLLLLLPALWAPRHEYAAVPRARRPLEARVSAYSALFILGASLFSGDYYDARLLWIFLLLAAVPASPPLPLHAGAASRPGARRPP</sequence>
<evidence type="ECO:0000256" key="4">
    <source>
        <dbReference type="ARBA" id="ARBA00023136"/>
    </source>
</evidence>
<keyword evidence="8" id="KW-1185">Reference proteome</keyword>
<dbReference type="InterPro" id="IPR007016">
    <property type="entry name" value="O-antigen_ligase-rel_domated"/>
</dbReference>
<feature type="transmembrane region" description="Helical" evidence="5">
    <location>
        <begin position="235"/>
        <end position="255"/>
    </location>
</feature>
<organism evidence="7 8">
    <name type="scientific">Paractinoplanes rhizophilus</name>
    <dbReference type="NCBI Taxonomy" id="1416877"/>
    <lineage>
        <taxon>Bacteria</taxon>
        <taxon>Bacillati</taxon>
        <taxon>Actinomycetota</taxon>
        <taxon>Actinomycetes</taxon>
        <taxon>Micromonosporales</taxon>
        <taxon>Micromonosporaceae</taxon>
        <taxon>Paractinoplanes</taxon>
    </lineage>
</organism>
<feature type="transmembrane region" description="Helical" evidence="5">
    <location>
        <begin position="312"/>
        <end position="333"/>
    </location>
</feature>
<feature type="transmembrane region" description="Helical" evidence="5">
    <location>
        <begin position="378"/>
        <end position="398"/>
    </location>
</feature>
<evidence type="ECO:0000259" key="6">
    <source>
        <dbReference type="Pfam" id="PF04932"/>
    </source>
</evidence>
<dbReference type="PANTHER" id="PTHR37422:SF13">
    <property type="entry name" value="LIPOPOLYSACCHARIDE BIOSYNTHESIS PROTEIN PA4999-RELATED"/>
    <property type="match status" value="1"/>
</dbReference>
<dbReference type="Pfam" id="PF04932">
    <property type="entry name" value="Wzy_C"/>
    <property type="match status" value="1"/>
</dbReference>
<feature type="transmembrane region" description="Helical" evidence="5">
    <location>
        <begin position="122"/>
        <end position="142"/>
    </location>
</feature>
<keyword evidence="7" id="KW-0436">Ligase</keyword>
<keyword evidence="2 5" id="KW-0812">Transmembrane</keyword>
<reference evidence="8" key="1">
    <citation type="journal article" date="2019" name="Int. J. Syst. Evol. Microbiol.">
        <title>The Global Catalogue of Microorganisms (GCM) 10K type strain sequencing project: providing services to taxonomists for standard genome sequencing and annotation.</title>
        <authorList>
            <consortium name="The Broad Institute Genomics Platform"/>
            <consortium name="The Broad Institute Genome Sequencing Center for Infectious Disease"/>
            <person name="Wu L."/>
            <person name="Ma J."/>
        </authorList>
    </citation>
    <scope>NUCLEOTIDE SEQUENCE [LARGE SCALE GENOMIC DNA]</scope>
    <source>
        <strain evidence="8">XZYJT-10</strain>
    </source>
</reference>
<keyword evidence="3 5" id="KW-1133">Transmembrane helix</keyword>
<dbReference type="EMBL" id="JBHTBJ010000026">
    <property type="protein sequence ID" value="MFC7277814.1"/>
    <property type="molecule type" value="Genomic_DNA"/>
</dbReference>
<protein>
    <submittedName>
        <fullName evidence="7">O-antigen ligase family protein</fullName>
    </submittedName>
</protein>
<dbReference type="GO" id="GO:0016874">
    <property type="term" value="F:ligase activity"/>
    <property type="evidence" value="ECO:0007669"/>
    <property type="project" value="UniProtKB-KW"/>
</dbReference>
<keyword evidence="4 5" id="KW-0472">Membrane</keyword>
<evidence type="ECO:0000313" key="8">
    <source>
        <dbReference type="Proteomes" id="UP001596548"/>
    </source>
</evidence>
<dbReference type="Proteomes" id="UP001596548">
    <property type="component" value="Unassembled WGS sequence"/>
</dbReference>
<evidence type="ECO:0000256" key="2">
    <source>
        <dbReference type="ARBA" id="ARBA00022692"/>
    </source>
</evidence>
<gene>
    <name evidence="7" type="ORF">ACFQS1_27825</name>
</gene>
<feature type="transmembrane region" description="Helical" evidence="5">
    <location>
        <begin position="353"/>
        <end position="372"/>
    </location>
</feature>
<evidence type="ECO:0000313" key="7">
    <source>
        <dbReference type="EMBL" id="MFC7277814.1"/>
    </source>
</evidence>
<dbReference type="InterPro" id="IPR051533">
    <property type="entry name" value="WaaL-like"/>
</dbReference>
<dbReference type="PANTHER" id="PTHR37422">
    <property type="entry name" value="TEICHURONIC ACID BIOSYNTHESIS PROTEIN TUAE"/>
    <property type="match status" value="1"/>
</dbReference>
<comment type="caution">
    <text evidence="7">The sequence shown here is derived from an EMBL/GenBank/DDBJ whole genome shotgun (WGS) entry which is preliminary data.</text>
</comment>
<feature type="transmembrane region" description="Helical" evidence="5">
    <location>
        <begin position="38"/>
        <end position="59"/>
    </location>
</feature>
<name>A0ABW2I0Q8_9ACTN</name>
<comment type="subcellular location">
    <subcellularLocation>
        <location evidence="1">Membrane</location>
        <topology evidence="1">Multi-pass membrane protein</topology>
    </subcellularLocation>
</comment>
<dbReference type="RefSeq" id="WP_378973890.1">
    <property type="nucleotide sequence ID" value="NZ_JBHTBJ010000026.1"/>
</dbReference>
<evidence type="ECO:0000256" key="3">
    <source>
        <dbReference type="ARBA" id="ARBA00022989"/>
    </source>
</evidence>
<feature type="transmembrane region" description="Helical" evidence="5">
    <location>
        <begin position="94"/>
        <end position="115"/>
    </location>
</feature>